<dbReference type="InterPro" id="IPR006047">
    <property type="entry name" value="GH13_cat_dom"/>
</dbReference>
<dbReference type="Gene3D" id="2.60.40.10">
    <property type="entry name" value="Immunoglobulins"/>
    <property type="match status" value="1"/>
</dbReference>
<dbReference type="SUPFAM" id="SSF81296">
    <property type="entry name" value="E set domains"/>
    <property type="match status" value="1"/>
</dbReference>
<feature type="domain" description="Glycosyl hydrolase family 13 catalytic" evidence="2">
    <location>
        <begin position="237"/>
        <end position="606"/>
    </location>
</feature>
<dbReference type="EMBL" id="JAACYS010000004">
    <property type="protein sequence ID" value="NCU16456.1"/>
    <property type="molecule type" value="Genomic_DNA"/>
</dbReference>
<protein>
    <submittedName>
        <fullName evidence="3">Type I pullulanase</fullName>
        <ecNumber evidence="3">3.2.1.41</ecNumber>
    </submittedName>
</protein>
<gene>
    <name evidence="3" type="primary">pulA</name>
    <name evidence="3" type="ORF">GW534_01540</name>
</gene>
<sequence>MKQPVAWIDDVHMMSVLLGDLTHLTIEDNLPVIFCKEKKIPVKVKKMMSDKIVQLYYDEALPLGEELYLTWMNAKIPIYAGAIVRTPWFEEHYTNNDVQLGATCSKDETTFTVWAPTSTSVKVIINEKSFPMNKKEKGIWTITIPGDWHGFSYEYEVNVNGKVNRVIDPYAKSSLANTKRGVIVDLSRTFQKIESRPFKGNLQNAIIYELSVRDATINNNSGVVNKGKFLGLTEKNTTTKNGFSTGLDYFSQLGITHIELLPINDFARVDEENQKKDYNWGYDPLLYQVPEGSYATCVKDPIKRINECKKMIHSFHKSGIGVIIDVVFNHVFINETIEETNFEKLVPGYYFRYHDNGILANSTGCGNDFASERIMARKFILDTVNFWLNEYKVDGFRFDLMGVLDIETMKEVKNRCEQEDTPIMILGEGWDMPTALPAHKKATSFNSEPLKGIRFFNDYFRDTLKGNLFHTGERGYVNGYGHFFERIPALLSGSSILKYGHTVVSEPTQTINYVECHDNHTLWDRLAITNEYESEDVRKRMHQIATGITLLAQGVPFIHAGQEWFRTKSGVENSYNASDEINELNWKKREEENDNIEYVKSLIDLRKKYKHFRLQTKEEILWCLHILNTPAPIFGYTILGDDEDFVIYINPTSETHKLHLPSSSRWHIMISNQMDFYKDNREFNGEFMNIHPFELIVLMKSVIT</sequence>
<comment type="caution">
    <text evidence="3">The sequence shown here is derived from an EMBL/GenBank/DDBJ whole genome shotgun (WGS) entry which is preliminary data.</text>
</comment>
<dbReference type="InterPro" id="IPR017853">
    <property type="entry name" value="GH"/>
</dbReference>
<keyword evidence="3" id="KW-0326">Glycosidase</keyword>
<accession>A0ABW9ZZ55</accession>
<dbReference type="SUPFAM" id="SSF51445">
    <property type="entry name" value="(Trans)glycosidases"/>
    <property type="match status" value="1"/>
</dbReference>
<dbReference type="CDD" id="cd11341">
    <property type="entry name" value="AmyAc_Pullulanase_LD-like"/>
    <property type="match status" value="1"/>
</dbReference>
<dbReference type="PANTHER" id="PTHR43002">
    <property type="entry name" value="GLYCOGEN DEBRANCHING ENZYME"/>
    <property type="match status" value="1"/>
</dbReference>
<evidence type="ECO:0000259" key="2">
    <source>
        <dbReference type="SMART" id="SM00642"/>
    </source>
</evidence>
<dbReference type="EC" id="3.2.1.41" evidence="3"/>
<dbReference type="SMART" id="SM00642">
    <property type="entry name" value="Aamy"/>
    <property type="match status" value="1"/>
</dbReference>
<evidence type="ECO:0000256" key="1">
    <source>
        <dbReference type="ARBA" id="ARBA00008061"/>
    </source>
</evidence>
<dbReference type="Pfam" id="PF02922">
    <property type="entry name" value="CBM_48"/>
    <property type="match status" value="1"/>
</dbReference>
<comment type="similarity">
    <text evidence="1">Belongs to the glycosyl hydrolase 13 family.</text>
</comment>
<reference evidence="3 4" key="1">
    <citation type="submission" date="2020-01" db="EMBL/GenBank/DDBJ databases">
        <title>A novel Bacillus sp. from Pasinler.</title>
        <authorList>
            <person name="Adiguzel A."/>
            <person name="Ay H."/>
            <person name="Baltaci M.O."/>
        </authorList>
    </citation>
    <scope>NUCLEOTIDE SEQUENCE [LARGE SCALE GENOMIC DNA]</scope>
    <source>
        <strain evidence="3 4">P1</strain>
    </source>
</reference>
<name>A0ABW9ZZ55_9BACI</name>
<keyword evidence="4" id="KW-1185">Reference proteome</keyword>
<dbReference type="CDD" id="cd02860">
    <property type="entry name" value="E_set_Pullulanase"/>
    <property type="match status" value="1"/>
</dbReference>
<dbReference type="RefSeq" id="WP_161919293.1">
    <property type="nucleotide sequence ID" value="NZ_JAACYS010000004.1"/>
</dbReference>
<dbReference type="InterPro" id="IPR011840">
    <property type="entry name" value="PulA_typeI"/>
</dbReference>
<proteinExistence type="inferred from homology"/>
<dbReference type="InterPro" id="IPR004193">
    <property type="entry name" value="Glyco_hydro_13_N"/>
</dbReference>
<dbReference type="InterPro" id="IPR014756">
    <property type="entry name" value="Ig_E-set"/>
</dbReference>
<dbReference type="Pfam" id="PF00128">
    <property type="entry name" value="Alpha-amylase"/>
    <property type="match status" value="1"/>
</dbReference>
<evidence type="ECO:0000313" key="4">
    <source>
        <dbReference type="Proteomes" id="UP000743899"/>
    </source>
</evidence>
<dbReference type="NCBIfam" id="TIGR02104">
    <property type="entry name" value="pulA_typeI"/>
    <property type="match status" value="1"/>
</dbReference>
<dbReference type="Proteomes" id="UP000743899">
    <property type="component" value="Unassembled WGS sequence"/>
</dbReference>
<dbReference type="Gene3D" id="3.20.20.80">
    <property type="entry name" value="Glycosidases"/>
    <property type="match status" value="1"/>
</dbReference>
<organism evidence="3 4">
    <name type="scientific">Pallidibacillus pasinlerensis</name>
    <dbReference type="NCBI Taxonomy" id="2703818"/>
    <lineage>
        <taxon>Bacteria</taxon>
        <taxon>Bacillati</taxon>
        <taxon>Bacillota</taxon>
        <taxon>Bacilli</taxon>
        <taxon>Bacillales</taxon>
        <taxon>Bacillaceae</taxon>
        <taxon>Pallidibacillus</taxon>
    </lineage>
</organism>
<dbReference type="GO" id="GO:0051060">
    <property type="term" value="F:pullulanase activity"/>
    <property type="evidence" value="ECO:0007669"/>
    <property type="project" value="UniProtKB-EC"/>
</dbReference>
<keyword evidence="3" id="KW-0378">Hydrolase</keyword>
<dbReference type="InterPro" id="IPR013783">
    <property type="entry name" value="Ig-like_fold"/>
</dbReference>
<evidence type="ECO:0000313" key="3">
    <source>
        <dbReference type="EMBL" id="NCU16456.1"/>
    </source>
</evidence>